<organism evidence="1 2">
    <name type="scientific">Pristionchus entomophagus</name>
    <dbReference type="NCBI Taxonomy" id="358040"/>
    <lineage>
        <taxon>Eukaryota</taxon>
        <taxon>Metazoa</taxon>
        <taxon>Ecdysozoa</taxon>
        <taxon>Nematoda</taxon>
        <taxon>Chromadorea</taxon>
        <taxon>Rhabditida</taxon>
        <taxon>Rhabditina</taxon>
        <taxon>Diplogasteromorpha</taxon>
        <taxon>Diplogasteroidea</taxon>
        <taxon>Neodiplogasteridae</taxon>
        <taxon>Pristionchus</taxon>
    </lineage>
</organism>
<reference evidence="1" key="1">
    <citation type="submission" date="2023-10" db="EMBL/GenBank/DDBJ databases">
        <title>Genome assembly of Pristionchus species.</title>
        <authorList>
            <person name="Yoshida K."/>
            <person name="Sommer R.J."/>
        </authorList>
    </citation>
    <scope>NUCLEOTIDE SEQUENCE</scope>
    <source>
        <strain evidence="1">RS0144</strain>
    </source>
</reference>
<evidence type="ECO:0000313" key="1">
    <source>
        <dbReference type="EMBL" id="GMS81314.1"/>
    </source>
</evidence>
<dbReference type="AlphaFoldDB" id="A0AAV5SIR2"/>
<dbReference type="EMBL" id="BTSX01000001">
    <property type="protein sequence ID" value="GMS81314.1"/>
    <property type="molecule type" value="Genomic_DNA"/>
</dbReference>
<proteinExistence type="predicted"/>
<comment type="caution">
    <text evidence="1">The sequence shown here is derived from an EMBL/GenBank/DDBJ whole genome shotgun (WGS) entry which is preliminary data.</text>
</comment>
<accession>A0AAV5SIR2</accession>
<name>A0AAV5SIR2_9BILA</name>
<sequence>FRFYHRNMSSDEENEYDEDIIEDEWPDDYFGIDVNEYTPKMKQPDFSLKMITHLPMDLLRKIVEPLQLRERYCAWHTNYLLREAVESSRWECTEKLIVTAAAGVQPSNIYVHVTFGPTITVRRLDAESNHVFAWIHRLFATLHIKELRLNNVPLEHELLKEFNEFIDNGCTFDRLSIMKKAFGPLSQRTRDLMRRAKSEAVIEMDTFNVTIAEVLSFEHPVTFVLPQNSTVPTFLPRPVFPQGAPVLPPGGPALPPIFFRRLPPQQPMSLSENFMELVRRGHSFIYFRVNLTTVDEISEVVKQISSSSARQKIDVKLTDLTLCESYLETIKKHAEISYGGERTSFKTETYKYRGATIKVYRPRLPGPEVFPRIIVKSKNYPEEQNNSKIA</sequence>
<feature type="non-terminal residue" evidence="1">
    <location>
        <position position="1"/>
    </location>
</feature>
<gene>
    <name evidence="1" type="ORF">PENTCL1PPCAC_3489</name>
</gene>
<keyword evidence="2" id="KW-1185">Reference proteome</keyword>
<protein>
    <recommendedName>
        <fullName evidence="3">F-box domain-containing protein</fullName>
    </recommendedName>
</protein>
<evidence type="ECO:0000313" key="2">
    <source>
        <dbReference type="Proteomes" id="UP001432027"/>
    </source>
</evidence>
<dbReference type="Proteomes" id="UP001432027">
    <property type="component" value="Unassembled WGS sequence"/>
</dbReference>
<evidence type="ECO:0008006" key="3">
    <source>
        <dbReference type="Google" id="ProtNLM"/>
    </source>
</evidence>